<evidence type="ECO:0000256" key="2">
    <source>
        <dbReference type="ARBA" id="ARBA00008531"/>
    </source>
</evidence>
<dbReference type="GO" id="GO:0003924">
    <property type="term" value="F:GTPase activity"/>
    <property type="evidence" value="ECO:0007669"/>
    <property type="project" value="UniProtKB-UniRule"/>
</dbReference>
<dbReference type="Pfam" id="PF00448">
    <property type="entry name" value="SRP54"/>
    <property type="match status" value="1"/>
</dbReference>
<evidence type="ECO:0000256" key="1">
    <source>
        <dbReference type="ARBA" id="ARBA00004413"/>
    </source>
</evidence>
<dbReference type="InterPro" id="IPR027417">
    <property type="entry name" value="P-loop_NTPase"/>
</dbReference>
<keyword evidence="14" id="KW-0969">Cilium</keyword>
<evidence type="ECO:0000256" key="4">
    <source>
        <dbReference type="ARBA" id="ARBA00022448"/>
    </source>
</evidence>
<dbReference type="Gene3D" id="3.40.50.300">
    <property type="entry name" value="P-loop containing nucleotide triphosphate hydrolases"/>
    <property type="match status" value="1"/>
</dbReference>
<evidence type="ECO:0000313" key="15">
    <source>
        <dbReference type="Proteomes" id="UP000194309"/>
    </source>
</evidence>
<dbReference type="InterPro" id="IPR047040">
    <property type="entry name" value="FlhF__GTPase_dom"/>
</dbReference>
<dbReference type="InterPro" id="IPR000897">
    <property type="entry name" value="SRP54_GTPase_dom"/>
</dbReference>
<dbReference type="STRING" id="1660064.CIGN_0345"/>
<reference evidence="14 15" key="1">
    <citation type="journal article" date="2017" name="Genome Biol. Evol.">
        <title>Comparative Genomic Analysis Identifies a Campylobacter Clade Deficient in Selenium Metabolism.</title>
        <authorList>
            <person name="Miller W.G."/>
            <person name="Yee E."/>
            <person name="Lopes B.S."/>
            <person name="Chapman M.H."/>
            <person name="Huynh S."/>
            <person name="Bono J.L."/>
            <person name="Parker C.T."/>
            <person name="Strachan N.J.C."/>
            <person name="Forbes K.J."/>
        </authorList>
    </citation>
    <scope>NUCLEOTIDE SEQUENCE [LARGE SCALE GENOMIC DNA]</scope>
    <source>
        <strain evidence="14 15">NCTC 13003</strain>
    </source>
</reference>
<dbReference type="GO" id="GO:0005886">
    <property type="term" value="C:plasma membrane"/>
    <property type="evidence" value="ECO:0007669"/>
    <property type="project" value="UniProtKB-SubCell"/>
</dbReference>
<evidence type="ECO:0000256" key="3">
    <source>
        <dbReference type="ARBA" id="ARBA00014919"/>
    </source>
</evidence>
<dbReference type="GO" id="GO:0006614">
    <property type="term" value="P:SRP-dependent cotranslational protein targeting to membrane"/>
    <property type="evidence" value="ECO:0007669"/>
    <property type="project" value="UniProtKB-UniRule"/>
</dbReference>
<dbReference type="SMART" id="SM00382">
    <property type="entry name" value="AAA"/>
    <property type="match status" value="1"/>
</dbReference>
<keyword evidence="8" id="KW-0653">Protein transport</keyword>
<dbReference type="GO" id="GO:0005047">
    <property type="term" value="F:signal recognition particle binding"/>
    <property type="evidence" value="ECO:0007669"/>
    <property type="project" value="TreeGrafter"/>
</dbReference>
<evidence type="ECO:0000256" key="10">
    <source>
        <dbReference type="ARBA" id="ARBA00023136"/>
    </source>
</evidence>
<dbReference type="NCBIfam" id="TIGR03499">
    <property type="entry name" value="FlhF"/>
    <property type="match status" value="1"/>
</dbReference>
<evidence type="ECO:0000256" key="11">
    <source>
        <dbReference type="ARBA" id="ARBA00023225"/>
    </source>
</evidence>
<dbReference type="OrthoDB" id="9778554at2"/>
<protein>
    <recommendedName>
        <fullName evidence="3 13">Flagellar biosynthesis protein FlhF</fullName>
    </recommendedName>
</protein>
<dbReference type="GO" id="GO:0005525">
    <property type="term" value="F:GTP binding"/>
    <property type="evidence" value="ECO:0007669"/>
    <property type="project" value="UniProtKB-UniRule"/>
</dbReference>
<dbReference type="FunFam" id="3.40.50.300:FF:000695">
    <property type="entry name" value="Flagellar biosynthesis regulator FlhF"/>
    <property type="match status" value="1"/>
</dbReference>
<dbReference type="SMART" id="SM00962">
    <property type="entry name" value="SRP54"/>
    <property type="match status" value="1"/>
</dbReference>
<dbReference type="EMBL" id="CP018788">
    <property type="protein sequence ID" value="ARQ98655.1"/>
    <property type="molecule type" value="Genomic_DNA"/>
</dbReference>
<keyword evidence="15" id="KW-1185">Reference proteome</keyword>
<dbReference type="InterPro" id="IPR003593">
    <property type="entry name" value="AAA+_ATPase"/>
</dbReference>
<comment type="similarity">
    <text evidence="2">Belongs to the GTP-binding SRP family.</text>
</comment>
<organism evidence="14 15">
    <name type="scientific">Campylobacter devanensis</name>
    <dbReference type="NCBI Taxonomy" id="3161138"/>
    <lineage>
        <taxon>Bacteria</taxon>
        <taxon>Pseudomonadati</taxon>
        <taxon>Campylobacterota</taxon>
        <taxon>Epsilonproteobacteria</taxon>
        <taxon>Campylobacterales</taxon>
        <taxon>Campylobacteraceae</taxon>
        <taxon>Campylobacter</taxon>
    </lineage>
</organism>
<dbReference type="AlphaFoldDB" id="A0A1X9SR08"/>
<accession>A0A1X9SR08</accession>
<evidence type="ECO:0000256" key="5">
    <source>
        <dbReference type="ARBA" id="ARBA00022475"/>
    </source>
</evidence>
<gene>
    <name evidence="14" type="primary">flhF</name>
    <name evidence="14" type="ORF">CIGN_0345</name>
</gene>
<keyword evidence="11" id="KW-1006">Bacterial flagellum protein export</keyword>
<keyword evidence="9" id="KW-0342">GTP-binding</keyword>
<evidence type="ECO:0000256" key="6">
    <source>
        <dbReference type="ARBA" id="ARBA00022741"/>
    </source>
</evidence>
<evidence type="ECO:0000256" key="7">
    <source>
        <dbReference type="ARBA" id="ARBA00022795"/>
    </source>
</evidence>
<keyword evidence="4" id="KW-0813">Transport</keyword>
<dbReference type="KEGG" id="cdev:CIGN_0345"/>
<evidence type="ECO:0000313" key="14">
    <source>
        <dbReference type="EMBL" id="ARQ98655.1"/>
    </source>
</evidence>
<accession>A0A381D7F4</accession>
<comment type="function">
    <text evidence="12">Necessary for flagellar biosynthesis. May be involved in translocation of the flagellum.</text>
</comment>
<keyword evidence="14" id="KW-0282">Flagellum</keyword>
<keyword evidence="5" id="KW-1003">Cell membrane</keyword>
<keyword evidence="10" id="KW-0472">Membrane</keyword>
<dbReference type="GO" id="GO:0044781">
    <property type="term" value="P:bacterial-type flagellum organization"/>
    <property type="evidence" value="ECO:0007669"/>
    <property type="project" value="UniProtKB-UniRule"/>
</dbReference>
<evidence type="ECO:0000256" key="9">
    <source>
        <dbReference type="ARBA" id="ARBA00023134"/>
    </source>
</evidence>
<comment type="subcellular location">
    <subcellularLocation>
        <location evidence="1">Cell membrane</location>
        <topology evidence="1">Peripheral membrane protein</topology>
        <orientation evidence="1">Cytoplasmic side</orientation>
    </subcellularLocation>
</comment>
<dbReference type="Proteomes" id="UP000194309">
    <property type="component" value="Chromosome"/>
</dbReference>
<dbReference type="PANTHER" id="PTHR43134">
    <property type="entry name" value="SIGNAL RECOGNITION PARTICLE RECEPTOR SUBUNIT ALPHA"/>
    <property type="match status" value="1"/>
</dbReference>
<evidence type="ECO:0000256" key="13">
    <source>
        <dbReference type="NCBIfam" id="TIGR03499"/>
    </source>
</evidence>
<proteinExistence type="inferred from homology"/>
<dbReference type="Gene3D" id="1.20.120.1380">
    <property type="entry name" value="Flagellar FlhF biosynthesis protein, N domain"/>
    <property type="match status" value="1"/>
</dbReference>
<dbReference type="GO" id="GO:0015031">
    <property type="term" value="P:protein transport"/>
    <property type="evidence" value="ECO:0007669"/>
    <property type="project" value="UniProtKB-KW"/>
</dbReference>
<evidence type="ECO:0000256" key="12">
    <source>
        <dbReference type="ARBA" id="ARBA00025337"/>
    </source>
</evidence>
<sequence>MATVLKTFTGESAIEALKKAKEECGESAMLVTTKQIQPKTLNKKPLYEILVSVEEDTPKPSQAQKKQAQINQIQKQIEAYTLGSTQSPRPASRFEQGGLDTIEEKPRDNNDILLNISQVAKEIGKVAGVSNELSEYKSPEYDKKIDEVAKEVSKLNQKISMIADMIWDDKAENRDDIIIPPEFSTIYKLAKQSGMKYEHLKGIMQATIENMPSSMKSNPVTVKRYFYSLLRNMLPCRSESFDPKKKRIMMLVGPTGVGKTTTLSKLAYKFAHGGSIRYKTGIITLDTYRLGAVEQLFQYAKIMNIPILDAIEPEDFRSALKSLSNCDVILIDTMGSSQYDREKLTRLNTFLKECGNQVDVNLVVSAGSKIDDLLEIYNNFSTLEIDTLIITKFDETKIFGNIFSLIYETGTPVSFFSTGQNVPDDIMEAKSDFLVSCVLDGFKGEDDGSSR</sequence>
<dbReference type="PANTHER" id="PTHR43134:SF3">
    <property type="entry name" value="FLAGELLAR BIOSYNTHESIS PROTEIN FLHF"/>
    <property type="match status" value="1"/>
</dbReference>
<dbReference type="InterPro" id="IPR020006">
    <property type="entry name" value="FlhF"/>
</dbReference>
<name>A0A1X9SR08_9BACT</name>
<dbReference type="SUPFAM" id="SSF52540">
    <property type="entry name" value="P-loop containing nucleoside triphosphate hydrolases"/>
    <property type="match status" value="2"/>
</dbReference>
<dbReference type="CDD" id="cd17873">
    <property type="entry name" value="FlhF"/>
    <property type="match status" value="1"/>
</dbReference>
<keyword evidence="7" id="KW-1005">Bacterial flagellum biogenesis</keyword>
<keyword evidence="14" id="KW-0966">Cell projection</keyword>
<keyword evidence="6" id="KW-0547">Nucleotide-binding</keyword>
<evidence type="ECO:0000256" key="8">
    <source>
        <dbReference type="ARBA" id="ARBA00022927"/>
    </source>
</evidence>